<organism evidence="1 2">
    <name type="scientific">Methanophagales virus PBV299</name>
    <dbReference type="NCBI Taxonomy" id="2987730"/>
    <lineage>
        <taxon>Viruses</taxon>
        <taxon>Duplodnaviria</taxon>
        <taxon>Heunggongvirae</taxon>
        <taxon>Uroviricota</taxon>
        <taxon>Caudoviricetes</taxon>
        <taxon>Nakonvirales</taxon>
        <taxon>Ahpuchviridae</taxon>
        <taxon>Kisinvirus</taxon>
        <taxon>Kisinvirus pescaderoense</taxon>
    </lineage>
</organism>
<protein>
    <submittedName>
        <fullName evidence="1">Uncharacterized protein</fullName>
    </submittedName>
</protein>
<evidence type="ECO:0000313" key="1">
    <source>
        <dbReference type="EMBL" id="UYL64832.1"/>
    </source>
</evidence>
<accession>A0ABY6GLK8</accession>
<name>A0ABY6GLK8_9CAUD</name>
<dbReference type="EMBL" id="OP413838">
    <property type="protein sequence ID" value="UYL64832.1"/>
    <property type="molecule type" value="Genomic_DNA"/>
</dbReference>
<proteinExistence type="predicted"/>
<keyword evidence="2" id="KW-1185">Reference proteome</keyword>
<sequence>MALQSIKILNTGKENITKLLTGDSGFYHYKGIGVGNDATAASEDDTGLKGSEVSFKDGNSSVFQNANGSYIAQWNSTWVYNDLPSNQISEAVVSQNATNGTVNCLLRCTFDTVTLDSDSSFSLVLRVSPTQ</sequence>
<reference evidence="1 2" key="1">
    <citation type="submission" date="2022-09" db="EMBL/GenBank/DDBJ databases">
        <title>Evolutionary Diversification of Methanotrophic Ca. Methanophagales (ANME-1) and Their Expansive Virome.</title>
        <authorList>
            <person name="Laso-Perez R."/>
            <person name="Wu F."/>
            <person name="Cremiere A."/>
            <person name="Speth D."/>
            <person name="Magyar J.S."/>
            <person name="Krupovic M."/>
            <person name="Orphan V.J."/>
        </authorList>
    </citation>
    <scope>NUCLEOTIDE SEQUENCE [LARGE SCALE GENOMIC DNA]</scope>
    <source>
        <strain evidence="1">PBV299</strain>
    </source>
</reference>
<dbReference type="Proteomes" id="UP001156193">
    <property type="component" value="Segment"/>
</dbReference>
<evidence type="ECO:0000313" key="2">
    <source>
        <dbReference type="Proteomes" id="UP001156193"/>
    </source>
</evidence>
<gene>
    <name evidence="1" type="ORF">OFDIEDLO_00036</name>
</gene>